<evidence type="ECO:0000259" key="7">
    <source>
        <dbReference type="PROSITE" id="PS50064"/>
    </source>
</evidence>
<dbReference type="Proteomes" id="UP000789595">
    <property type="component" value="Unassembled WGS sequence"/>
</dbReference>
<dbReference type="GO" id="GO:0005634">
    <property type="term" value="C:nucleus"/>
    <property type="evidence" value="ECO:0007669"/>
    <property type="project" value="UniProtKB-SubCell"/>
</dbReference>
<organism evidence="8 9">
    <name type="scientific">Pelagomonas calceolata</name>
    <dbReference type="NCBI Taxonomy" id="35677"/>
    <lineage>
        <taxon>Eukaryota</taxon>
        <taxon>Sar</taxon>
        <taxon>Stramenopiles</taxon>
        <taxon>Ochrophyta</taxon>
        <taxon>Pelagophyceae</taxon>
        <taxon>Pelagomonadales</taxon>
        <taxon>Pelagomonadaceae</taxon>
        <taxon>Pelagomonas</taxon>
    </lineage>
</organism>
<comment type="subcellular location">
    <subcellularLocation>
        <location evidence="1">Nucleus</location>
    </subcellularLocation>
</comment>
<dbReference type="EMBL" id="CAKKNE010000001">
    <property type="protein sequence ID" value="CAH0365815.1"/>
    <property type="molecule type" value="Genomic_DNA"/>
</dbReference>
<evidence type="ECO:0000256" key="4">
    <source>
        <dbReference type="ARBA" id="ARBA00022833"/>
    </source>
</evidence>
<keyword evidence="4" id="KW-0862">Zinc</keyword>
<proteinExistence type="predicted"/>
<evidence type="ECO:0000256" key="5">
    <source>
        <dbReference type="ARBA" id="ARBA00023242"/>
    </source>
</evidence>
<evidence type="ECO:0000256" key="3">
    <source>
        <dbReference type="ARBA" id="ARBA00022771"/>
    </source>
</evidence>
<evidence type="ECO:0000256" key="1">
    <source>
        <dbReference type="ARBA" id="ARBA00004123"/>
    </source>
</evidence>
<feature type="domain" description="PARP-type" evidence="7">
    <location>
        <begin position="166"/>
        <end position="241"/>
    </location>
</feature>
<keyword evidence="3" id="KW-0863">Zinc-finger</keyword>
<dbReference type="GO" id="GO:0008270">
    <property type="term" value="F:zinc ion binding"/>
    <property type="evidence" value="ECO:0007669"/>
    <property type="project" value="UniProtKB-KW"/>
</dbReference>
<evidence type="ECO:0000256" key="6">
    <source>
        <dbReference type="SAM" id="MobiDB-lite"/>
    </source>
</evidence>
<gene>
    <name evidence="8" type="ORF">PECAL_1P22720</name>
</gene>
<protein>
    <recommendedName>
        <fullName evidence="7">PARP-type domain-containing protein</fullName>
    </recommendedName>
</protein>
<reference evidence="8" key="1">
    <citation type="submission" date="2021-11" db="EMBL/GenBank/DDBJ databases">
        <authorList>
            <consortium name="Genoscope - CEA"/>
            <person name="William W."/>
        </authorList>
    </citation>
    <scope>NUCLEOTIDE SEQUENCE</scope>
</reference>
<evidence type="ECO:0000313" key="8">
    <source>
        <dbReference type="EMBL" id="CAH0365815.1"/>
    </source>
</evidence>
<name>A0A8J2WUB2_9STRA</name>
<dbReference type="GO" id="GO:0003677">
    <property type="term" value="F:DNA binding"/>
    <property type="evidence" value="ECO:0007669"/>
    <property type="project" value="InterPro"/>
</dbReference>
<dbReference type="Gene3D" id="3.30.1740.10">
    <property type="entry name" value="Zinc finger, PARP-type"/>
    <property type="match status" value="1"/>
</dbReference>
<feature type="region of interest" description="Disordered" evidence="6">
    <location>
        <begin position="278"/>
        <end position="298"/>
    </location>
</feature>
<comment type="caution">
    <text evidence="8">The sequence shown here is derived from an EMBL/GenBank/DDBJ whole genome shotgun (WGS) entry which is preliminary data.</text>
</comment>
<accession>A0A8J2WUB2</accession>
<dbReference type="PROSITE" id="PS50064">
    <property type="entry name" value="ZF_PARP_2"/>
    <property type="match status" value="1"/>
</dbReference>
<evidence type="ECO:0000313" key="9">
    <source>
        <dbReference type="Proteomes" id="UP000789595"/>
    </source>
</evidence>
<keyword evidence="9" id="KW-1185">Reference proteome</keyword>
<dbReference type="OrthoDB" id="10631195at2759"/>
<dbReference type="AlphaFoldDB" id="A0A8J2WUB2"/>
<evidence type="ECO:0000256" key="2">
    <source>
        <dbReference type="ARBA" id="ARBA00022723"/>
    </source>
</evidence>
<sequence>MMSPAAMISVAGFEELQTSAREQLGAAAAAPPWADDVNLSNGLRLSFGTADGEPTTFQFVPTLYDTVYPTPSSTDMDLSPTQALRHIDNVDSDPLPNTDADKVRDVGAIRRLLLHRDTQQWLDRGPTNGVVPYTSNCGAALGRDNTQKELGRIGGRLAGHVGDNKYVAEITRDGRSKCTYKDCRQPLIKGEYRLGKRPPSVRYGHSPKTRWYHIDCCFKSFGSVTKKSKTITSLDDIERVRHVFPPSEVPLVAGPTAGLPRPRTAPVRVVQATPPVRVANTAPPPLRGVTPRAKDPTFDLEPISTPSAYMMPIHEAGLDLFACPTPPASRGTTPTCPL</sequence>
<keyword evidence="2" id="KW-0479">Metal-binding</keyword>
<dbReference type="SMART" id="SM01336">
    <property type="entry name" value="zf-PARP"/>
    <property type="match status" value="1"/>
</dbReference>
<dbReference type="InterPro" id="IPR001510">
    <property type="entry name" value="Znf_PARP"/>
</dbReference>
<dbReference type="SUPFAM" id="SSF57716">
    <property type="entry name" value="Glucocorticoid receptor-like (DNA-binding domain)"/>
    <property type="match status" value="1"/>
</dbReference>
<keyword evidence="5" id="KW-0539">Nucleus</keyword>
<dbReference type="InterPro" id="IPR036957">
    <property type="entry name" value="Znf_PARP_sf"/>
</dbReference>